<dbReference type="PANTHER" id="PTHR38450:SF1">
    <property type="entry name" value="STAGE V SPORULATION PROTEIN AC"/>
    <property type="match status" value="1"/>
</dbReference>
<dbReference type="InterPro" id="IPR005562">
    <property type="entry name" value="SpoVA"/>
</dbReference>
<keyword evidence="1" id="KW-0472">Membrane</keyword>
<gene>
    <name evidence="2" type="ORF">IAA63_08405</name>
</gene>
<feature type="transmembrane region" description="Helical" evidence="1">
    <location>
        <begin position="30"/>
        <end position="51"/>
    </location>
</feature>
<dbReference type="Pfam" id="PF03862">
    <property type="entry name" value="SpoVAC_SpoVAEB"/>
    <property type="match status" value="1"/>
</dbReference>
<reference evidence="2" key="2">
    <citation type="journal article" date="2021" name="PeerJ">
        <title>Extensive microbial diversity within the chicken gut microbiome revealed by metagenomics and culture.</title>
        <authorList>
            <person name="Gilroy R."/>
            <person name="Ravi A."/>
            <person name="Getino M."/>
            <person name="Pursley I."/>
            <person name="Horton D.L."/>
            <person name="Alikhan N.F."/>
            <person name="Baker D."/>
            <person name="Gharbi K."/>
            <person name="Hall N."/>
            <person name="Watson M."/>
            <person name="Adriaenssens E.M."/>
            <person name="Foster-Nyarko E."/>
            <person name="Jarju S."/>
            <person name="Secka A."/>
            <person name="Antonio M."/>
            <person name="Oren A."/>
            <person name="Chaudhuri R.R."/>
            <person name="La Ragione R."/>
            <person name="Hildebrand F."/>
            <person name="Pallen M.J."/>
        </authorList>
    </citation>
    <scope>NUCLEOTIDE SEQUENCE</scope>
    <source>
        <strain evidence="2">ChiBcec2-4451</strain>
    </source>
</reference>
<dbReference type="EMBL" id="DVON01000179">
    <property type="protein sequence ID" value="HIV13140.1"/>
    <property type="molecule type" value="Genomic_DNA"/>
</dbReference>
<keyword evidence="1" id="KW-0812">Transmembrane</keyword>
<dbReference type="PANTHER" id="PTHR38450">
    <property type="entry name" value="STAGE V SPORULATION PROTEIN AC-RELATED"/>
    <property type="match status" value="1"/>
</dbReference>
<organism evidence="2 3">
    <name type="scientific">Candidatus Pullilachnospira stercoravium</name>
    <dbReference type="NCBI Taxonomy" id="2840913"/>
    <lineage>
        <taxon>Bacteria</taxon>
        <taxon>Bacillati</taxon>
        <taxon>Bacillota</taxon>
        <taxon>Clostridia</taxon>
        <taxon>Lachnospirales</taxon>
        <taxon>Lachnospiraceae</taxon>
        <taxon>Lachnospiraceae incertae sedis</taxon>
        <taxon>Candidatus Pullilachnospira</taxon>
    </lineage>
</organism>
<name>A0A9D1NUM6_9FIRM</name>
<feature type="transmembrane region" description="Helical" evidence="1">
    <location>
        <begin position="88"/>
        <end position="109"/>
    </location>
</feature>
<reference evidence="2" key="1">
    <citation type="submission" date="2020-10" db="EMBL/GenBank/DDBJ databases">
        <authorList>
            <person name="Gilroy R."/>
        </authorList>
    </citation>
    <scope>NUCLEOTIDE SEQUENCE</scope>
    <source>
        <strain evidence="2">ChiBcec2-4451</strain>
    </source>
</reference>
<feature type="transmembrane region" description="Helical" evidence="1">
    <location>
        <begin position="121"/>
        <end position="145"/>
    </location>
</feature>
<keyword evidence="1" id="KW-1133">Transmembrane helix</keyword>
<proteinExistence type="predicted"/>
<dbReference type="Proteomes" id="UP000886723">
    <property type="component" value="Unassembled WGS sequence"/>
</dbReference>
<comment type="caution">
    <text evidence="2">The sequence shown here is derived from an EMBL/GenBank/DDBJ whole genome shotgun (WGS) entry which is preliminary data.</text>
</comment>
<evidence type="ECO:0000313" key="2">
    <source>
        <dbReference type="EMBL" id="HIV13140.1"/>
    </source>
</evidence>
<accession>A0A9D1NUM6</accession>
<dbReference type="AlphaFoldDB" id="A0A9D1NUM6"/>
<evidence type="ECO:0000256" key="1">
    <source>
        <dbReference type="SAM" id="Phobius"/>
    </source>
</evidence>
<evidence type="ECO:0000313" key="3">
    <source>
        <dbReference type="Proteomes" id="UP000886723"/>
    </source>
</evidence>
<protein>
    <submittedName>
        <fullName evidence="2">SpoVA/SpoVAEb family sporulation membrane protein</fullName>
    </submittedName>
</protein>
<sequence length="154" mass="16474">MTQLTSEEEKKQYENYVKQVTPTHNLAVNMARAFVAGGLICVLGQGILNFCMARGLDQETAGTWCSVTLIFLSALTTGLNLYPRFARWAGAGSLVPITGFANSVAAPAIEYQKEGQVFGIGCRIFTIAGPVILYGILASGALGLIDWLAGRWLG</sequence>
<feature type="transmembrane region" description="Helical" evidence="1">
    <location>
        <begin position="63"/>
        <end position="82"/>
    </location>
</feature>